<reference evidence="6 7" key="1">
    <citation type="submission" date="2019-02" db="EMBL/GenBank/DDBJ databases">
        <title>Deep-cultivation of Planctomycetes and their phenomic and genomic characterization uncovers novel biology.</title>
        <authorList>
            <person name="Wiegand S."/>
            <person name="Jogler M."/>
            <person name="Boedeker C."/>
            <person name="Pinto D."/>
            <person name="Vollmers J."/>
            <person name="Rivas-Marin E."/>
            <person name="Kohn T."/>
            <person name="Peeters S.H."/>
            <person name="Heuer A."/>
            <person name="Rast P."/>
            <person name="Oberbeckmann S."/>
            <person name="Bunk B."/>
            <person name="Jeske O."/>
            <person name="Meyerdierks A."/>
            <person name="Storesund J.E."/>
            <person name="Kallscheuer N."/>
            <person name="Luecker S."/>
            <person name="Lage O.M."/>
            <person name="Pohl T."/>
            <person name="Merkel B.J."/>
            <person name="Hornburger P."/>
            <person name="Mueller R.-W."/>
            <person name="Bruemmer F."/>
            <person name="Labrenz M."/>
            <person name="Spormann A.M."/>
            <person name="Op den Camp H."/>
            <person name="Overmann J."/>
            <person name="Amann R."/>
            <person name="Jetten M.S.M."/>
            <person name="Mascher T."/>
            <person name="Medema M.H."/>
            <person name="Devos D.P."/>
            <person name="Kaster A.-K."/>
            <person name="Ovreas L."/>
            <person name="Rohde M."/>
            <person name="Galperin M.Y."/>
            <person name="Jogler C."/>
        </authorList>
    </citation>
    <scope>NUCLEOTIDE SEQUENCE [LARGE SCALE GENOMIC DNA]</scope>
    <source>
        <strain evidence="6 7">Pan216</strain>
    </source>
</reference>
<dbReference type="PANTHER" id="PTHR33359">
    <property type="entry name" value="MOLYBDOPTERIN SYNTHASE SULFUR CARRIER SUBUNIT"/>
    <property type="match status" value="1"/>
</dbReference>
<dbReference type="FunFam" id="3.10.20.30:FF:000010">
    <property type="entry name" value="Molybdopterin synthase sulfur carrier subunit"/>
    <property type="match status" value="1"/>
</dbReference>
<dbReference type="Gene3D" id="3.10.20.30">
    <property type="match status" value="1"/>
</dbReference>
<evidence type="ECO:0000256" key="1">
    <source>
        <dbReference type="ARBA" id="ARBA00005046"/>
    </source>
</evidence>
<dbReference type="Proteomes" id="UP000317093">
    <property type="component" value="Chromosome"/>
</dbReference>
<gene>
    <name evidence="6" type="primary">moaD</name>
    <name evidence="6" type="ORF">Pan216_29300</name>
</gene>
<protein>
    <recommendedName>
        <fullName evidence="5">Molybdopterin synthase sulfur carrier subunit</fullName>
    </recommendedName>
</protein>
<evidence type="ECO:0000313" key="6">
    <source>
        <dbReference type="EMBL" id="QDU62064.1"/>
    </source>
</evidence>
<dbReference type="InterPro" id="IPR012675">
    <property type="entry name" value="Beta-grasp_dom_sf"/>
</dbReference>
<dbReference type="GO" id="GO:1990133">
    <property type="term" value="C:molybdopterin adenylyltransferase complex"/>
    <property type="evidence" value="ECO:0007669"/>
    <property type="project" value="TreeGrafter"/>
</dbReference>
<dbReference type="SUPFAM" id="SSF54285">
    <property type="entry name" value="MoaD/ThiS"/>
    <property type="match status" value="1"/>
</dbReference>
<name>A0A518B519_9BACT</name>
<dbReference type="EMBL" id="CP036279">
    <property type="protein sequence ID" value="QDU62064.1"/>
    <property type="molecule type" value="Genomic_DNA"/>
</dbReference>
<dbReference type="GO" id="GO:0006777">
    <property type="term" value="P:Mo-molybdopterin cofactor biosynthetic process"/>
    <property type="evidence" value="ECO:0007669"/>
    <property type="project" value="UniProtKB-KW"/>
</dbReference>
<evidence type="ECO:0000256" key="3">
    <source>
        <dbReference type="ARBA" id="ARBA00023150"/>
    </source>
</evidence>
<evidence type="ECO:0000256" key="2">
    <source>
        <dbReference type="ARBA" id="ARBA00022741"/>
    </source>
</evidence>
<dbReference type="InterPro" id="IPR044672">
    <property type="entry name" value="MOCS2A"/>
</dbReference>
<dbReference type="InterPro" id="IPR016155">
    <property type="entry name" value="Mopterin_synth/thiamin_S_b"/>
</dbReference>
<keyword evidence="3" id="KW-0501">Molybdenum cofactor biosynthesis</keyword>
<dbReference type="PANTHER" id="PTHR33359:SF1">
    <property type="entry name" value="MOLYBDOPTERIN SYNTHASE SULFUR CARRIER SUBUNIT"/>
    <property type="match status" value="1"/>
</dbReference>
<comment type="similarity">
    <text evidence="4">Belongs to the MoaD family.</text>
</comment>
<evidence type="ECO:0000256" key="5">
    <source>
        <dbReference type="ARBA" id="ARBA00024247"/>
    </source>
</evidence>
<evidence type="ECO:0000313" key="7">
    <source>
        <dbReference type="Proteomes" id="UP000317093"/>
    </source>
</evidence>
<dbReference type="CDD" id="cd00754">
    <property type="entry name" value="Ubl_MoaD"/>
    <property type="match status" value="1"/>
</dbReference>
<keyword evidence="7" id="KW-1185">Reference proteome</keyword>
<organism evidence="6 7">
    <name type="scientific">Kolteria novifilia</name>
    <dbReference type="NCBI Taxonomy" id="2527975"/>
    <lineage>
        <taxon>Bacteria</taxon>
        <taxon>Pseudomonadati</taxon>
        <taxon>Planctomycetota</taxon>
        <taxon>Planctomycetia</taxon>
        <taxon>Kolteriales</taxon>
        <taxon>Kolteriaceae</taxon>
        <taxon>Kolteria</taxon>
    </lineage>
</organism>
<dbReference type="GO" id="GO:0000166">
    <property type="term" value="F:nucleotide binding"/>
    <property type="evidence" value="ECO:0007669"/>
    <property type="project" value="UniProtKB-KW"/>
</dbReference>
<accession>A0A518B519</accession>
<dbReference type="Pfam" id="PF02597">
    <property type="entry name" value="ThiS"/>
    <property type="match status" value="1"/>
</dbReference>
<proteinExistence type="inferred from homology"/>
<dbReference type="AlphaFoldDB" id="A0A518B519"/>
<evidence type="ECO:0000256" key="4">
    <source>
        <dbReference type="ARBA" id="ARBA00024200"/>
    </source>
</evidence>
<dbReference type="RefSeq" id="WP_419192500.1">
    <property type="nucleotide sequence ID" value="NZ_CP036279.1"/>
</dbReference>
<dbReference type="InterPro" id="IPR003749">
    <property type="entry name" value="ThiS/MoaD-like"/>
</dbReference>
<keyword evidence="2" id="KW-0547">Nucleotide-binding</keyword>
<sequence>MKIHLLLFAGAAEVAGTSDVTMEVGQAATIGELRGKIVDEFPDLGPIVGRSMFALNETYVSDDAAISDGDEVACIPPVSGG</sequence>
<comment type="pathway">
    <text evidence="1">Cofactor biosynthesis; molybdopterin biosynthesis.</text>
</comment>
<dbReference type="KEGG" id="knv:Pan216_29300"/>
<dbReference type="UniPathway" id="UPA00344"/>